<dbReference type="Proteomes" id="UP000320179">
    <property type="component" value="Chromosome"/>
</dbReference>
<accession>A0AAE6FXH2</accession>
<reference evidence="1 2" key="1">
    <citation type="journal article" date="2019" name="Science">
        <title>Social genes are selection hotspots in kin groups of a soil microbe.</title>
        <authorList>
            <person name="Wielgoss S."/>
            <person name="Wolfensberger R."/>
            <person name="Sun L."/>
            <person name="Fiegna F."/>
            <person name="Velicer G.J."/>
        </authorList>
    </citation>
    <scope>NUCLEOTIDE SEQUENCE [LARGE SCALE GENOMIC DNA]</scope>
    <source>
        <strain evidence="1 2">MC3.5.9c15</strain>
    </source>
</reference>
<evidence type="ECO:0000313" key="2">
    <source>
        <dbReference type="Proteomes" id="UP000320179"/>
    </source>
</evidence>
<proteinExistence type="predicted"/>
<evidence type="ECO:0000313" key="1">
    <source>
        <dbReference type="EMBL" id="QDE67092.1"/>
    </source>
</evidence>
<dbReference type="AlphaFoldDB" id="A0AAE6FXH2"/>
<gene>
    <name evidence="1" type="ORF">BHS09_08795</name>
</gene>
<dbReference type="EMBL" id="CP017174">
    <property type="protein sequence ID" value="QDE67092.1"/>
    <property type="molecule type" value="Genomic_DNA"/>
</dbReference>
<name>A0AAE6FXH2_MYXXA</name>
<dbReference type="RefSeq" id="WP_237080252.1">
    <property type="nucleotide sequence ID" value="NZ_CP017173.1"/>
</dbReference>
<sequence length="100" mass="10818">MMLGTSYLSLRTGASTPNALYVSLEAPADARRRFVVQAVPGLMPDSDGETLDLSSGPKPLHFTADSTRTLIVTVLPTGPYDPDLRDEDRYPFSIVLSAHP</sequence>
<organism evidence="1 2">
    <name type="scientific">Myxococcus xanthus</name>
    <dbReference type="NCBI Taxonomy" id="34"/>
    <lineage>
        <taxon>Bacteria</taxon>
        <taxon>Pseudomonadati</taxon>
        <taxon>Myxococcota</taxon>
        <taxon>Myxococcia</taxon>
        <taxon>Myxococcales</taxon>
        <taxon>Cystobacterineae</taxon>
        <taxon>Myxococcaceae</taxon>
        <taxon>Myxococcus</taxon>
    </lineage>
</organism>
<protein>
    <submittedName>
        <fullName evidence="1">Uncharacterized protein</fullName>
    </submittedName>
</protein>